<organism evidence="2 3">
    <name type="scientific">Leptospirillum ferrodiazotrophum</name>
    <dbReference type="NCBI Taxonomy" id="412449"/>
    <lineage>
        <taxon>Bacteria</taxon>
        <taxon>Pseudomonadati</taxon>
        <taxon>Nitrospirota</taxon>
        <taxon>Nitrospiria</taxon>
        <taxon>Nitrospirales</taxon>
        <taxon>Nitrospiraceae</taxon>
        <taxon>Leptospirillum</taxon>
    </lineage>
</organism>
<protein>
    <recommendedName>
        <fullName evidence="1">PDZ domain-containing protein</fullName>
    </recommendedName>
</protein>
<feature type="domain" description="PDZ" evidence="1">
    <location>
        <begin position="1"/>
        <end position="55"/>
    </location>
</feature>
<dbReference type="InterPro" id="IPR036034">
    <property type="entry name" value="PDZ_sf"/>
</dbReference>
<dbReference type="EMBL" id="GG693873">
    <property type="protein sequence ID" value="EES52794.1"/>
    <property type="molecule type" value="Genomic_DNA"/>
</dbReference>
<dbReference type="InterPro" id="IPR013785">
    <property type="entry name" value="Aldolase_TIM"/>
</dbReference>
<dbReference type="SMART" id="SM00228">
    <property type="entry name" value="PDZ"/>
    <property type="match status" value="1"/>
</dbReference>
<gene>
    <name evidence="2" type="ORF">UBAL3_92050166</name>
</gene>
<dbReference type="Proteomes" id="UP000009374">
    <property type="component" value="Unassembled WGS sequence"/>
</dbReference>
<evidence type="ECO:0000313" key="3">
    <source>
        <dbReference type="Proteomes" id="UP000009374"/>
    </source>
</evidence>
<dbReference type="InterPro" id="IPR058240">
    <property type="entry name" value="rSAM_sf"/>
</dbReference>
<evidence type="ECO:0000259" key="1">
    <source>
        <dbReference type="PROSITE" id="PS50106"/>
    </source>
</evidence>
<keyword evidence="3" id="KW-1185">Reference proteome</keyword>
<dbReference type="InterPro" id="IPR001478">
    <property type="entry name" value="PDZ"/>
</dbReference>
<dbReference type="AlphaFoldDB" id="C6HX84"/>
<dbReference type="Gene3D" id="2.30.42.10">
    <property type="match status" value="1"/>
</dbReference>
<dbReference type="Pfam" id="PF17820">
    <property type="entry name" value="PDZ_6"/>
    <property type="match status" value="1"/>
</dbReference>
<proteinExistence type="predicted"/>
<dbReference type="InterPro" id="IPR007549">
    <property type="entry name" value="DUF512"/>
</dbReference>
<dbReference type="SUPFAM" id="SSF50156">
    <property type="entry name" value="PDZ domain-like"/>
    <property type="match status" value="1"/>
</dbReference>
<dbReference type="PROSITE" id="PS50106">
    <property type="entry name" value="PDZ"/>
    <property type="match status" value="1"/>
</dbReference>
<dbReference type="Pfam" id="PF04459">
    <property type="entry name" value="DUF512"/>
    <property type="match status" value="1"/>
</dbReference>
<dbReference type="InterPro" id="IPR041489">
    <property type="entry name" value="PDZ_6"/>
</dbReference>
<reference evidence="2 3" key="1">
    <citation type="journal article" date="2009" name="Appl. Environ. Microbiol.">
        <title>Community genomic and proteomic analyses of chemoautotrophic iron-oxidizing "Leptospirillum rubarum" (Group II) and "Leptospirillum ferrodiazotrophum" (Group III) bacteria in acid mine drainage biofilms.</title>
        <authorList>
            <person name="Goltsman D.S."/>
            <person name="Denef V.J."/>
            <person name="Singer S.W."/>
            <person name="VerBerkmoes N.C."/>
            <person name="Lefsrud M."/>
            <person name="Mueller R.S."/>
            <person name="Dick G.J."/>
            <person name="Sun C.L."/>
            <person name="Wheeler K.E."/>
            <person name="Zemla A."/>
            <person name="Baker B.J."/>
            <person name="Hauser L."/>
            <person name="Land M."/>
            <person name="Shah M.B."/>
            <person name="Thelen M.P."/>
            <person name="Hettich R.L."/>
            <person name="Banfield J.F."/>
        </authorList>
    </citation>
    <scope>NUCLEOTIDE SEQUENCE [LARGE SCALE GENOMIC DNA]</scope>
</reference>
<dbReference type="SUPFAM" id="SSF102114">
    <property type="entry name" value="Radical SAM enzymes"/>
    <property type="match status" value="1"/>
</dbReference>
<dbReference type="Pfam" id="PF19238">
    <property type="entry name" value="Radical_SAM_2"/>
    <property type="match status" value="1"/>
</dbReference>
<name>C6HX84_9BACT</name>
<dbReference type="CDD" id="cd01335">
    <property type="entry name" value="Radical_SAM"/>
    <property type="match status" value="1"/>
</dbReference>
<dbReference type="InterPro" id="IPR045375">
    <property type="entry name" value="Put_radical_SAM-like_N"/>
</dbReference>
<sequence>MESTEAAEEAVAEGGRTERSGLTIREVLEGSPAWKAGIRQGDSLLSLNGTALRDLIDLEFFQADSRISLVYRREGEARQVRIRKDPDLSLGIVVDPPPIRRCPNDCAFCFVDQMPAGARKTLYIRDEDYRYSFLYGNFITLTNLTEKDYLRILEQRLSPLYISVHATEPALRRQILKNDRAQDVLPLLERLCNGGITLHTQVVLMPGINDGEALLRTWKDLSALYPRVASLAVVPVGLTSHREGLPPVPSIDAAFAKHMIREIVSLQKQGMDRWGDPFIYPSDEWYVLAKSPFPSLSRYGDLPQLGNGVGLVPLFRKQWMSGIRRLNGHLPRPLVLVTGLGFLPYLKEYVASWVSSGDPDARMVSVLGVENRSMGKSVTVAGLLGAKDIVDKVLERDLPPETLLLVPDIALKEGSETLIDDGTIEEISRGSGLETVAVPSTAREFCLWLGERFPSLLKKKEKTA</sequence>
<evidence type="ECO:0000313" key="2">
    <source>
        <dbReference type="EMBL" id="EES52794.1"/>
    </source>
</evidence>
<dbReference type="Gene3D" id="3.20.20.70">
    <property type="entry name" value="Aldolase class I"/>
    <property type="match status" value="1"/>
</dbReference>
<accession>C6HX84</accession>